<gene>
    <name evidence="1" type="ORF">L6452_05719</name>
</gene>
<comment type="caution">
    <text evidence="1">The sequence shown here is derived from an EMBL/GenBank/DDBJ whole genome shotgun (WGS) entry which is preliminary data.</text>
</comment>
<dbReference type="EMBL" id="CM042048">
    <property type="protein sequence ID" value="KAI3758167.1"/>
    <property type="molecule type" value="Genomic_DNA"/>
</dbReference>
<reference evidence="1 2" key="2">
    <citation type="journal article" date="2022" name="Mol. Ecol. Resour.">
        <title>The genomes of chicory, endive, great burdock and yacon provide insights into Asteraceae paleo-polyploidization history and plant inulin production.</title>
        <authorList>
            <person name="Fan W."/>
            <person name="Wang S."/>
            <person name="Wang H."/>
            <person name="Wang A."/>
            <person name="Jiang F."/>
            <person name="Liu H."/>
            <person name="Zhao H."/>
            <person name="Xu D."/>
            <person name="Zhang Y."/>
        </authorList>
    </citation>
    <scope>NUCLEOTIDE SEQUENCE [LARGE SCALE GENOMIC DNA]</scope>
    <source>
        <strain evidence="2">cv. Niubang</strain>
    </source>
</reference>
<organism evidence="1 2">
    <name type="scientific">Arctium lappa</name>
    <name type="common">Greater burdock</name>
    <name type="synonym">Lappa major</name>
    <dbReference type="NCBI Taxonomy" id="4217"/>
    <lineage>
        <taxon>Eukaryota</taxon>
        <taxon>Viridiplantae</taxon>
        <taxon>Streptophyta</taxon>
        <taxon>Embryophyta</taxon>
        <taxon>Tracheophyta</taxon>
        <taxon>Spermatophyta</taxon>
        <taxon>Magnoliopsida</taxon>
        <taxon>eudicotyledons</taxon>
        <taxon>Gunneridae</taxon>
        <taxon>Pentapetalae</taxon>
        <taxon>asterids</taxon>
        <taxon>campanulids</taxon>
        <taxon>Asterales</taxon>
        <taxon>Asteraceae</taxon>
        <taxon>Carduoideae</taxon>
        <taxon>Cardueae</taxon>
        <taxon>Arctiinae</taxon>
        <taxon>Arctium</taxon>
    </lineage>
</organism>
<keyword evidence="2" id="KW-1185">Reference proteome</keyword>
<evidence type="ECO:0000313" key="2">
    <source>
        <dbReference type="Proteomes" id="UP001055879"/>
    </source>
</evidence>
<proteinExistence type="predicted"/>
<dbReference type="Proteomes" id="UP001055879">
    <property type="component" value="Linkage Group LG02"/>
</dbReference>
<accession>A0ACB9EH53</accession>
<name>A0ACB9EH53_ARCLA</name>
<protein>
    <submittedName>
        <fullName evidence="1">Uncharacterized protein</fullName>
    </submittedName>
</protein>
<sequence length="87" mass="9273">MKLKFIFEEAAQASKSVLRSGIVPIGLAASGNLFCIIDFSSFQSLIHECDSLAGSKATSEGDWIKVQKKGKGKDVLDNRVSALPVSS</sequence>
<reference evidence="2" key="1">
    <citation type="journal article" date="2022" name="Mol. Ecol. Resour.">
        <title>The genomes of chicory, endive, great burdock and yacon provide insights into Asteraceae palaeo-polyploidization history and plant inulin production.</title>
        <authorList>
            <person name="Fan W."/>
            <person name="Wang S."/>
            <person name="Wang H."/>
            <person name="Wang A."/>
            <person name="Jiang F."/>
            <person name="Liu H."/>
            <person name="Zhao H."/>
            <person name="Xu D."/>
            <person name="Zhang Y."/>
        </authorList>
    </citation>
    <scope>NUCLEOTIDE SEQUENCE [LARGE SCALE GENOMIC DNA]</scope>
    <source>
        <strain evidence="2">cv. Niubang</strain>
    </source>
</reference>
<evidence type="ECO:0000313" key="1">
    <source>
        <dbReference type="EMBL" id="KAI3758167.1"/>
    </source>
</evidence>